<dbReference type="SUPFAM" id="SSF47699">
    <property type="entry name" value="Bifunctional inhibitor/lipid-transfer protein/seed storage 2S albumin"/>
    <property type="match status" value="1"/>
</dbReference>
<feature type="signal peptide" evidence="1">
    <location>
        <begin position="1"/>
        <end position="23"/>
    </location>
</feature>
<protein>
    <recommendedName>
        <fullName evidence="2">Bifunctional inhibitor/plant lipid transfer protein/seed storage helical domain-containing protein</fullName>
    </recommendedName>
</protein>
<keyword evidence="1" id="KW-0732">Signal</keyword>
<name>A0A565CP05_9BRAS</name>
<dbReference type="AlphaFoldDB" id="A0A565CP05"/>
<dbReference type="GO" id="GO:0009627">
    <property type="term" value="P:systemic acquired resistance"/>
    <property type="evidence" value="ECO:0007669"/>
    <property type="project" value="InterPro"/>
</dbReference>
<feature type="domain" description="Bifunctional inhibitor/plant lipid transfer protein/seed storage helical" evidence="2">
    <location>
        <begin position="27"/>
        <end position="99"/>
    </location>
</feature>
<dbReference type="InterPro" id="IPR016140">
    <property type="entry name" value="Bifunc_inhib/LTP/seed_store"/>
</dbReference>
<evidence type="ECO:0000313" key="3">
    <source>
        <dbReference type="EMBL" id="VVB15415.1"/>
    </source>
</evidence>
<dbReference type="Pfam" id="PF14368">
    <property type="entry name" value="LTP_2"/>
    <property type="match status" value="1"/>
</dbReference>
<feature type="chain" id="PRO_5021880783" description="Bifunctional inhibitor/plant lipid transfer protein/seed storage helical domain-containing protein" evidence="1">
    <location>
        <begin position="24"/>
        <end position="99"/>
    </location>
</feature>
<dbReference type="InterPro" id="IPR044741">
    <property type="entry name" value="NsLTP-like"/>
</dbReference>
<proteinExistence type="predicted"/>
<keyword evidence="4" id="KW-1185">Reference proteome</keyword>
<gene>
    <name evidence="3" type="ORF">ANE_LOCUS25859</name>
</gene>
<dbReference type="CDD" id="cd04660">
    <property type="entry name" value="nsLTP_like"/>
    <property type="match status" value="1"/>
</dbReference>
<dbReference type="InterPro" id="IPR036312">
    <property type="entry name" value="Bifun_inhib/LTP/seed_sf"/>
</dbReference>
<dbReference type="OrthoDB" id="643149at2759"/>
<comment type="caution">
    <text evidence="3">The sequence shown here is derived from an EMBL/GenBank/DDBJ whole genome shotgun (WGS) entry which is preliminary data.</text>
</comment>
<evidence type="ECO:0000259" key="2">
    <source>
        <dbReference type="SMART" id="SM00499"/>
    </source>
</evidence>
<evidence type="ECO:0000313" key="4">
    <source>
        <dbReference type="Proteomes" id="UP000489600"/>
    </source>
</evidence>
<dbReference type="Gene3D" id="1.10.110.10">
    <property type="entry name" value="Plant lipid-transfer and hydrophobic proteins"/>
    <property type="match status" value="1"/>
</dbReference>
<evidence type="ECO:0000256" key="1">
    <source>
        <dbReference type="SAM" id="SignalP"/>
    </source>
</evidence>
<dbReference type="SMART" id="SM00499">
    <property type="entry name" value="AAI"/>
    <property type="match status" value="1"/>
</dbReference>
<dbReference type="EMBL" id="CABITT030000008">
    <property type="protein sequence ID" value="VVB15415.1"/>
    <property type="molecule type" value="Genomic_DNA"/>
</dbReference>
<dbReference type="Proteomes" id="UP000489600">
    <property type="component" value="Unassembled WGS sequence"/>
</dbReference>
<sequence>MASKKMAMMVMMVAILVERSVVGIDLCGMTETELNECKPAVSKESPTAPSQLCCNALQHADFNCLCGYKTSPWLGSFGIDPALAVELPTKCGLANVPTC</sequence>
<dbReference type="PANTHER" id="PTHR33122">
    <property type="entry name" value="LIPID BINDING PROTEIN-RELATED"/>
    <property type="match status" value="1"/>
</dbReference>
<reference evidence="3" key="1">
    <citation type="submission" date="2019-07" db="EMBL/GenBank/DDBJ databases">
        <authorList>
            <person name="Dittberner H."/>
        </authorList>
    </citation>
    <scope>NUCLEOTIDE SEQUENCE [LARGE SCALE GENOMIC DNA]</scope>
</reference>
<dbReference type="GO" id="GO:0005504">
    <property type="term" value="F:fatty acid binding"/>
    <property type="evidence" value="ECO:0007669"/>
    <property type="project" value="InterPro"/>
</dbReference>
<dbReference type="PANTHER" id="PTHR33122:SF74">
    <property type="entry name" value="BIFUNCTIONAL INHIBITOR_LIPID-TRANSFER PROTEIN_SEED STORAGE 2S ALBUMIN SUPERFAMILY PROTEIN"/>
    <property type="match status" value="1"/>
</dbReference>
<accession>A0A565CP05</accession>
<organism evidence="3 4">
    <name type="scientific">Arabis nemorensis</name>
    <dbReference type="NCBI Taxonomy" id="586526"/>
    <lineage>
        <taxon>Eukaryota</taxon>
        <taxon>Viridiplantae</taxon>
        <taxon>Streptophyta</taxon>
        <taxon>Embryophyta</taxon>
        <taxon>Tracheophyta</taxon>
        <taxon>Spermatophyta</taxon>
        <taxon>Magnoliopsida</taxon>
        <taxon>eudicotyledons</taxon>
        <taxon>Gunneridae</taxon>
        <taxon>Pentapetalae</taxon>
        <taxon>rosids</taxon>
        <taxon>malvids</taxon>
        <taxon>Brassicales</taxon>
        <taxon>Brassicaceae</taxon>
        <taxon>Arabideae</taxon>
        <taxon>Arabis</taxon>
    </lineage>
</organism>
<dbReference type="InterPro" id="IPR039265">
    <property type="entry name" value="DIR1-like"/>
</dbReference>